<dbReference type="RefSeq" id="WP_160602433.1">
    <property type="nucleotide sequence ID" value="NZ_WTYU01000003.1"/>
</dbReference>
<accession>A0A6L7GJY6</accession>
<dbReference type="AlphaFoldDB" id="A0A6L7GJY6"/>
<name>A0A6L7GJY6_9SPHN</name>
<sequence>MTKQAAPADLQRFAFDKGRTDQFVEDQIGKAKSLDLSSGEAQPIPSAAQARWRIM</sequence>
<dbReference type="EMBL" id="WTYU01000003">
    <property type="protein sequence ID" value="MXP15820.1"/>
    <property type="molecule type" value="Genomic_DNA"/>
</dbReference>
<protein>
    <submittedName>
        <fullName evidence="2">Uncharacterized protein</fullName>
    </submittedName>
</protein>
<gene>
    <name evidence="2" type="ORF">GRI44_13785</name>
</gene>
<feature type="region of interest" description="Disordered" evidence="1">
    <location>
        <begin position="34"/>
        <end position="55"/>
    </location>
</feature>
<reference evidence="2 3" key="1">
    <citation type="submission" date="2019-12" db="EMBL/GenBank/DDBJ databases">
        <title>Genomic-based taxomic classification of the family Erythrobacteraceae.</title>
        <authorList>
            <person name="Xu L."/>
        </authorList>
    </citation>
    <scope>NUCLEOTIDE SEQUENCE [LARGE SCALE GENOMIC DNA]</scope>
    <source>
        <strain evidence="2 3">KCTC 52259</strain>
    </source>
</reference>
<comment type="caution">
    <text evidence="2">The sequence shown here is derived from an EMBL/GenBank/DDBJ whole genome shotgun (WGS) entry which is preliminary data.</text>
</comment>
<evidence type="ECO:0000256" key="1">
    <source>
        <dbReference type="SAM" id="MobiDB-lite"/>
    </source>
</evidence>
<dbReference type="Proteomes" id="UP000473531">
    <property type="component" value="Unassembled WGS sequence"/>
</dbReference>
<proteinExistence type="predicted"/>
<evidence type="ECO:0000313" key="3">
    <source>
        <dbReference type="Proteomes" id="UP000473531"/>
    </source>
</evidence>
<keyword evidence="3" id="KW-1185">Reference proteome</keyword>
<organism evidence="2 3">
    <name type="scientific">Allopontixanthobacter confluentis</name>
    <dbReference type="NCBI Taxonomy" id="1849021"/>
    <lineage>
        <taxon>Bacteria</taxon>
        <taxon>Pseudomonadati</taxon>
        <taxon>Pseudomonadota</taxon>
        <taxon>Alphaproteobacteria</taxon>
        <taxon>Sphingomonadales</taxon>
        <taxon>Erythrobacteraceae</taxon>
        <taxon>Allopontixanthobacter</taxon>
    </lineage>
</organism>
<evidence type="ECO:0000313" key="2">
    <source>
        <dbReference type="EMBL" id="MXP15820.1"/>
    </source>
</evidence>